<organism evidence="1">
    <name type="scientific">Vitiosangium cumulatum</name>
    <dbReference type="NCBI Taxonomy" id="1867796"/>
    <lineage>
        <taxon>Bacteria</taxon>
        <taxon>Pseudomonadati</taxon>
        <taxon>Myxococcota</taxon>
        <taxon>Myxococcia</taxon>
        <taxon>Myxococcales</taxon>
        <taxon>Cystobacterineae</taxon>
        <taxon>Archangiaceae</taxon>
        <taxon>Vitiosangium</taxon>
    </lineage>
</organism>
<reference evidence="1" key="1">
    <citation type="journal article" date="2020" name="Molecules">
        <title>2-Hydroxysorangiadenosine: Structure and Biosynthesis of a Myxobacterial Sesquiterpene-Nucleoside.</title>
        <authorList>
            <person name="Okoth D.A."/>
            <person name="Hug J.J."/>
            <person name="Garcia R."/>
            <person name="Sproer C."/>
            <person name="Overmann J."/>
            <person name="Muller R."/>
        </authorList>
    </citation>
    <scope>NUCLEOTIDE SEQUENCE</scope>
    <source>
        <strain evidence="1">MCy10943</strain>
    </source>
</reference>
<sequence length="370" mass="41390">MKLTQFDPPGFLDDFTASQRQAWSEFISDSIDGAIRGFPDQLEFDGPREQFYNPLKTDTADDAQELDITWTGFPKQIQESSVSDVQRWRRADASRDVQDEYCEWSVTRDESSGKITRVTFTCEGPEYWQFLAATTPQKMVELYRQHVSPRVQEKDLFVRGRYNPRNPWNNSTSQGAMHLIQRSNTLGAEIELAAGASVVRVIDGRMLTDEQELIACGTYGEPGRNSDPHIGAMVNSLTRQKADVTLANPVGLYFSELITAGWQTPDGSDAQEYWKYVRGTKEKPVRAVFEVPPERGFVVGDILVNGRPIQFGAQIADFVNMKLTGVACRIGQSQVKPLTGCRREVAAPLGVAGQKLAVKATLEPLPRHVR</sequence>
<dbReference type="EMBL" id="MT520819">
    <property type="protein sequence ID" value="QKW93918.1"/>
    <property type="molecule type" value="Genomic_DNA"/>
</dbReference>
<name>A0A7D5BTX8_9BACT</name>
<evidence type="ECO:0000313" key="1">
    <source>
        <dbReference type="EMBL" id="QKW93918.1"/>
    </source>
</evidence>
<proteinExistence type="predicted"/>
<accession>A0A7D5BTX8</accession>
<protein>
    <submittedName>
        <fullName evidence="1">Uncharacterized protein</fullName>
    </submittedName>
</protein>
<dbReference type="AlphaFoldDB" id="A0A7D5BTX8"/>